<dbReference type="EMBL" id="JANPWB010000001">
    <property type="protein sequence ID" value="KAJ1214109.1"/>
    <property type="molecule type" value="Genomic_DNA"/>
</dbReference>
<keyword evidence="3" id="KW-1185">Reference proteome</keyword>
<reference evidence="2" key="1">
    <citation type="journal article" date="2022" name="bioRxiv">
        <title>Sequencing and chromosome-scale assembly of the giantPleurodeles waltlgenome.</title>
        <authorList>
            <person name="Brown T."/>
            <person name="Elewa A."/>
            <person name="Iarovenko S."/>
            <person name="Subramanian E."/>
            <person name="Araus A.J."/>
            <person name="Petzold A."/>
            <person name="Susuki M."/>
            <person name="Suzuki K.-i.T."/>
            <person name="Hayashi T."/>
            <person name="Toyoda A."/>
            <person name="Oliveira C."/>
            <person name="Osipova E."/>
            <person name="Leigh N.D."/>
            <person name="Simon A."/>
            <person name="Yun M.H."/>
        </authorList>
    </citation>
    <scope>NUCLEOTIDE SEQUENCE</scope>
    <source>
        <strain evidence="2">20211129_DDA</strain>
        <tissue evidence="2">Liver</tissue>
    </source>
</reference>
<protein>
    <recommendedName>
        <fullName evidence="4">Transmembrane protein 128</fullName>
    </recommendedName>
</protein>
<evidence type="ECO:0008006" key="4">
    <source>
        <dbReference type="Google" id="ProtNLM"/>
    </source>
</evidence>
<evidence type="ECO:0000256" key="1">
    <source>
        <dbReference type="SAM" id="Phobius"/>
    </source>
</evidence>
<proteinExistence type="predicted"/>
<keyword evidence="1" id="KW-0472">Membrane</keyword>
<dbReference type="PANTHER" id="PTHR31134:SF1">
    <property type="entry name" value="TRANSMEMBRANE PROTEIN 128"/>
    <property type="match status" value="1"/>
</dbReference>
<sequence length="167" mass="19180">MAVRVEDEDLQRVRRRFHQQAALLLQRNPEAESESDEKEKTKQKPLRRVNVHSVFWILASVAATYYVEFFNVFKEHLHEGSVSLIIGSLFLVASLAVALYCIIYLEWRCGIADYDAKYPALVPIAITTFLVASICYNVAFWPVWSYLTPLLLFTQFMGLVMLVALFG</sequence>
<dbReference type="PANTHER" id="PTHR31134">
    <property type="entry name" value="TRANSMEMBRANE PROTEIN 128"/>
    <property type="match status" value="1"/>
</dbReference>
<feature type="transmembrane region" description="Helical" evidence="1">
    <location>
        <begin position="82"/>
        <end position="106"/>
    </location>
</feature>
<dbReference type="AlphaFoldDB" id="A0AAV7WLU5"/>
<dbReference type="Pfam" id="PF20479">
    <property type="entry name" value="TMEM128"/>
    <property type="match status" value="1"/>
</dbReference>
<keyword evidence="1" id="KW-0812">Transmembrane</keyword>
<feature type="transmembrane region" description="Helical" evidence="1">
    <location>
        <begin position="146"/>
        <end position="166"/>
    </location>
</feature>
<dbReference type="InterPro" id="IPR033579">
    <property type="entry name" value="TMEM128"/>
</dbReference>
<comment type="caution">
    <text evidence="2">The sequence shown here is derived from an EMBL/GenBank/DDBJ whole genome shotgun (WGS) entry which is preliminary data.</text>
</comment>
<name>A0AAV7WLU5_PLEWA</name>
<accession>A0AAV7WLU5</accession>
<dbReference type="Proteomes" id="UP001066276">
    <property type="component" value="Chromosome 1_1"/>
</dbReference>
<organism evidence="2 3">
    <name type="scientific">Pleurodeles waltl</name>
    <name type="common">Iberian ribbed newt</name>
    <dbReference type="NCBI Taxonomy" id="8319"/>
    <lineage>
        <taxon>Eukaryota</taxon>
        <taxon>Metazoa</taxon>
        <taxon>Chordata</taxon>
        <taxon>Craniata</taxon>
        <taxon>Vertebrata</taxon>
        <taxon>Euteleostomi</taxon>
        <taxon>Amphibia</taxon>
        <taxon>Batrachia</taxon>
        <taxon>Caudata</taxon>
        <taxon>Salamandroidea</taxon>
        <taxon>Salamandridae</taxon>
        <taxon>Pleurodelinae</taxon>
        <taxon>Pleurodeles</taxon>
    </lineage>
</organism>
<gene>
    <name evidence="2" type="ORF">NDU88_001736</name>
</gene>
<keyword evidence="1" id="KW-1133">Transmembrane helix</keyword>
<evidence type="ECO:0000313" key="3">
    <source>
        <dbReference type="Proteomes" id="UP001066276"/>
    </source>
</evidence>
<feature type="transmembrane region" description="Helical" evidence="1">
    <location>
        <begin position="49"/>
        <end position="67"/>
    </location>
</feature>
<evidence type="ECO:0000313" key="2">
    <source>
        <dbReference type="EMBL" id="KAJ1214109.1"/>
    </source>
</evidence>
<feature type="transmembrane region" description="Helical" evidence="1">
    <location>
        <begin position="118"/>
        <end position="140"/>
    </location>
</feature>